<evidence type="ECO:0000313" key="1">
    <source>
        <dbReference type="EMBL" id="GAF70482.1"/>
    </source>
</evidence>
<dbReference type="InterPro" id="IPR023296">
    <property type="entry name" value="Glyco_hydro_beta-prop_sf"/>
</dbReference>
<dbReference type="SUPFAM" id="SSF75005">
    <property type="entry name" value="Arabinanase/levansucrase/invertase"/>
    <property type="match status" value="1"/>
</dbReference>
<name>X0S3K3_9ZZZZ</name>
<dbReference type="EMBL" id="BARS01009147">
    <property type="protein sequence ID" value="GAF70482.1"/>
    <property type="molecule type" value="Genomic_DNA"/>
</dbReference>
<gene>
    <name evidence="1" type="ORF">S01H1_17258</name>
</gene>
<evidence type="ECO:0008006" key="2">
    <source>
        <dbReference type="Google" id="ProtNLM"/>
    </source>
</evidence>
<reference evidence="1" key="1">
    <citation type="journal article" date="2014" name="Front. Microbiol.">
        <title>High frequency of phylogenetically diverse reductive dehalogenase-homologous genes in deep subseafloor sedimentary metagenomes.</title>
        <authorList>
            <person name="Kawai M."/>
            <person name="Futagami T."/>
            <person name="Toyoda A."/>
            <person name="Takaki Y."/>
            <person name="Nishi S."/>
            <person name="Hori S."/>
            <person name="Arai W."/>
            <person name="Tsubouchi T."/>
            <person name="Morono Y."/>
            <person name="Uchiyama I."/>
            <person name="Ito T."/>
            <person name="Fujiyama A."/>
            <person name="Inagaki F."/>
            <person name="Takami H."/>
        </authorList>
    </citation>
    <scope>NUCLEOTIDE SEQUENCE</scope>
    <source>
        <strain evidence="1">Expedition CK06-06</strain>
    </source>
</reference>
<accession>X0S3K3</accession>
<protein>
    <recommendedName>
        <fullName evidence="2">Glycosyl hydrolase family 32 N-terminal domain-containing protein</fullName>
    </recommendedName>
</protein>
<dbReference type="Gene3D" id="2.115.10.20">
    <property type="entry name" value="Glycosyl hydrolase domain, family 43"/>
    <property type="match status" value="1"/>
</dbReference>
<dbReference type="AlphaFoldDB" id="X0S3K3"/>
<organism evidence="1">
    <name type="scientific">marine sediment metagenome</name>
    <dbReference type="NCBI Taxonomy" id="412755"/>
    <lineage>
        <taxon>unclassified sequences</taxon>
        <taxon>metagenomes</taxon>
        <taxon>ecological metagenomes</taxon>
    </lineage>
</organism>
<sequence>MMADPNFGETEGGLQAPYVAREGDTYYMFYGDWVNICLAISWDGKTFARHLNADRLSGLFSEKPGTSSRDPMVMAHQDRYYIYYTGVPEGKGAIYGRMSTDLISWGDSVVVNSGGSGGDGPATAECAFVYYLPHDDGFYLFRAHPVKESEEYRTSIYRSENPLDFGVDSDRYLVGSLPFEVIRIIKYGADYYITALNPDYDGIRLARMKWVLRDVEESTK</sequence>
<comment type="caution">
    <text evidence="1">The sequence shown here is derived from an EMBL/GenBank/DDBJ whole genome shotgun (WGS) entry which is preliminary data.</text>
</comment>
<proteinExistence type="predicted"/>